<evidence type="ECO:0000313" key="1">
    <source>
        <dbReference type="EMBL" id="OGX85079.1"/>
    </source>
</evidence>
<keyword evidence="2" id="KW-1185">Reference proteome</keyword>
<protein>
    <submittedName>
        <fullName evidence="1">Uncharacterized protein</fullName>
    </submittedName>
</protein>
<dbReference type="RefSeq" id="WP_070728650.1">
    <property type="nucleotide sequence ID" value="NZ_MDZB01000110.1"/>
</dbReference>
<proteinExistence type="predicted"/>
<dbReference type="STRING" id="1908237.BEN47_15285"/>
<gene>
    <name evidence="1" type="ORF">BEN47_15285</name>
</gene>
<reference evidence="1 2" key="1">
    <citation type="submission" date="2016-08" db="EMBL/GenBank/DDBJ databases">
        <title>Hymenobacter coccineus sp. nov., Hymenobacter lapidarius sp. nov. and Hymenobacter glacialis sp. nov., isolated from Antarctic soil.</title>
        <authorList>
            <person name="Sedlacek I."/>
            <person name="Kralova S."/>
            <person name="Kyrova K."/>
            <person name="Maslanova I."/>
            <person name="Stankova E."/>
            <person name="Vrbovska V."/>
            <person name="Nemec M."/>
            <person name="Bartak M."/>
            <person name="Svec P."/>
            <person name="Busse H.-J."/>
            <person name="Pantucek R."/>
        </authorList>
    </citation>
    <scope>NUCLEOTIDE SEQUENCE [LARGE SCALE GENOMIC DNA]</scope>
    <source>
        <strain evidence="1 2">CCM 8643</strain>
    </source>
</reference>
<dbReference type="AlphaFoldDB" id="A0A1G1T2I1"/>
<name>A0A1G1T2I1_9BACT</name>
<evidence type="ECO:0000313" key="2">
    <source>
        <dbReference type="Proteomes" id="UP000176294"/>
    </source>
</evidence>
<sequence length="191" mass="21160">MATLSTLNELTTRLIAQQIAEFIELGVVEFGEAEELEIAEGLPVWMLTAADVFAPNALTPVNPLGQWHHQIHQGGSPIGFARSRIYGPKAADWQVFAVFRSPLAEAIDRAITTVDRLDSTGEARLLLVPAWHVTALWIADEEAEQHTFLITQDLPINQPALNKQVINQPLRTGDFLEILRQLPPVDGNKRS</sequence>
<organism evidence="1 2">
    <name type="scientific">Hymenobacter lapidarius</name>
    <dbReference type="NCBI Taxonomy" id="1908237"/>
    <lineage>
        <taxon>Bacteria</taxon>
        <taxon>Pseudomonadati</taxon>
        <taxon>Bacteroidota</taxon>
        <taxon>Cytophagia</taxon>
        <taxon>Cytophagales</taxon>
        <taxon>Hymenobacteraceae</taxon>
        <taxon>Hymenobacter</taxon>
    </lineage>
</organism>
<dbReference type="EMBL" id="MDZB01000110">
    <property type="protein sequence ID" value="OGX85079.1"/>
    <property type="molecule type" value="Genomic_DNA"/>
</dbReference>
<dbReference type="Proteomes" id="UP000176294">
    <property type="component" value="Unassembled WGS sequence"/>
</dbReference>
<comment type="caution">
    <text evidence="1">The sequence shown here is derived from an EMBL/GenBank/DDBJ whole genome shotgun (WGS) entry which is preliminary data.</text>
</comment>
<dbReference type="OrthoDB" id="9836838at2"/>
<accession>A0A1G1T2I1</accession>